<feature type="signal peptide" evidence="2">
    <location>
        <begin position="1"/>
        <end position="22"/>
    </location>
</feature>
<proteinExistence type="predicted"/>
<dbReference type="RefSeq" id="WP_109534635.1">
    <property type="nucleotide sequence ID" value="NZ_QEYD01000011.1"/>
</dbReference>
<feature type="domain" description="EF-hand" evidence="3">
    <location>
        <begin position="164"/>
        <end position="177"/>
    </location>
</feature>
<dbReference type="SUPFAM" id="SSF47473">
    <property type="entry name" value="EF-hand"/>
    <property type="match status" value="1"/>
</dbReference>
<dbReference type="InterPro" id="IPR011992">
    <property type="entry name" value="EF-hand-dom_pair"/>
</dbReference>
<dbReference type="GO" id="GO:0005509">
    <property type="term" value="F:calcium ion binding"/>
    <property type="evidence" value="ECO:0007669"/>
    <property type="project" value="InterPro"/>
</dbReference>
<dbReference type="PROSITE" id="PS00018">
    <property type="entry name" value="EF_HAND_1"/>
    <property type="match status" value="2"/>
</dbReference>
<keyword evidence="5" id="KW-1185">Reference proteome</keyword>
<dbReference type="AlphaFoldDB" id="A0A2U2C6B7"/>
<protein>
    <recommendedName>
        <fullName evidence="3">EF-hand domain-containing protein</fullName>
    </recommendedName>
</protein>
<dbReference type="InterPro" id="IPR002048">
    <property type="entry name" value="EF_hand_dom"/>
</dbReference>
<gene>
    <name evidence="4" type="ORF">C4N9_17480</name>
</gene>
<feature type="compositionally biased region" description="Gly residues" evidence="1">
    <location>
        <begin position="125"/>
        <end position="143"/>
    </location>
</feature>
<evidence type="ECO:0000256" key="2">
    <source>
        <dbReference type="SAM" id="SignalP"/>
    </source>
</evidence>
<dbReference type="Gene3D" id="1.10.238.10">
    <property type="entry name" value="EF-hand"/>
    <property type="match status" value="1"/>
</dbReference>
<feature type="region of interest" description="Disordered" evidence="1">
    <location>
        <begin position="125"/>
        <end position="152"/>
    </location>
</feature>
<evidence type="ECO:0000259" key="3">
    <source>
        <dbReference type="Pfam" id="PF13202"/>
    </source>
</evidence>
<reference evidence="4 5" key="1">
    <citation type="submission" date="2018-05" db="EMBL/GenBank/DDBJ databases">
        <title>Pararhodobacter marina sp. nov., isolated from deep-sea water of the Indian Ocean.</title>
        <authorList>
            <person name="Lai Q.Sr."/>
            <person name="Liu X."/>
            <person name="Shao Z."/>
        </authorList>
    </citation>
    <scope>NUCLEOTIDE SEQUENCE [LARGE SCALE GENOMIC DNA]</scope>
    <source>
        <strain evidence="4 5">CIC4N-9</strain>
    </source>
</reference>
<dbReference type="Pfam" id="PF13202">
    <property type="entry name" value="EF-hand_5"/>
    <property type="match status" value="3"/>
</dbReference>
<dbReference type="InterPro" id="IPR018247">
    <property type="entry name" value="EF_Hand_1_Ca_BS"/>
</dbReference>
<accession>A0A2U2C6B7</accession>
<evidence type="ECO:0000313" key="4">
    <source>
        <dbReference type="EMBL" id="PWE27445.1"/>
    </source>
</evidence>
<dbReference type="EMBL" id="QEYD01000011">
    <property type="protein sequence ID" value="PWE27445.1"/>
    <property type="molecule type" value="Genomic_DNA"/>
</dbReference>
<evidence type="ECO:0000256" key="1">
    <source>
        <dbReference type="SAM" id="MobiDB-lite"/>
    </source>
</evidence>
<name>A0A2U2C6B7_9RHOB</name>
<dbReference type="GeneID" id="94366687"/>
<dbReference type="Proteomes" id="UP000244940">
    <property type="component" value="Unassembled WGS sequence"/>
</dbReference>
<keyword evidence="2" id="KW-0732">Signal</keyword>
<dbReference type="OrthoDB" id="7631435at2"/>
<feature type="domain" description="EF-hand" evidence="3">
    <location>
        <begin position="78"/>
        <end position="95"/>
    </location>
</feature>
<evidence type="ECO:0000313" key="5">
    <source>
        <dbReference type="Proteomes" id="UP000244940"/>
    </source>
</evidence>
<comment type="caution">
    <text evidence="4">The sequence shown here is derived from an EMBL/GenBank/DDBJ whole genome shotgun (WGS) entry which is preliminary data.</text>
</comment>
<feature type="region of interest" description="Disordered" evidence="1">
    <location>
        <begin position="28"/>
        <end position="49"/>
    </location>
</feature>
<sequence length="205" mass="21511">MRRSTISLLVAGLAVSATAVFAQSYGLGQGQSQGQGRGSGQTQMQGQAGPQMADFLVQWDMNGDGRVTPDDVATRRGDLFEMFDLDGSGALDADEQANMAQTIAAQEETNREGHAGGQRQCQGLGQGLGQGHGLGQAQGQGRGPGRRFTSPGQMIHAAMTPGFADADRDGRITAREWVEATPRLFAQLDASGDGQVDAADFGRDR</sequence>
<organism evidence="4 5">
    <name type="scientific">Pararhodobacter marinus</name>
    <dbReference type="NCBI Taxonomy" id="2184063"/>
    <lineage>
        <taxon>Bacteria</taxon>
        <taxon>Pseudomonadati</taxon>
        <taxon>Pseudomonadota</taxon>
        <taxon>Alphaproteobacteria</taxon>
        <taxon>Rhodobacterales</taxon>
        <taxon>Paracoccaceae</taxon>
        <taxon>Pararhodobacter</taxon>
    </lineage>
</organism>
<feature type="domain" description="EF-hand" evidence="3">
    <location>
        <begin position="184"/>
        <end position="203"/>
    </location>
</feature>
<feature type="chain" id="PRO_5015409179" description="EF-hand domain-containing protein" evidence="2">
    <location>
        <begin position="23"/>
        <end position="205"/>
    </location>
</feature>
<feature type="compositionally biased region" description="Gly residues" evidence="1">
    <location>
        <begin position="28"/>
        <end position="39"/>
    </location>
</feature>